<accession>A0A1H9NPF6</accession>
<reference evidence="3 4" key="1">
    <citation type="submission" date="2016-10" db="EMBL/GenBank/DDBJ databases">
        <authorList>
            <person name="de Groot N.N."/>
        </authorList>
    </citation>
    <scope>NUCLEOTIDE SEQUENCE [LARGE SCALE GENOMIC DNA]</scope>
    <source>
        <strain evidence="3 4">ATCC 35958</strain>
    </source>
</reference>
<dbReference type="EMBL" id="FOGD01000007">
    <property type="protein sequence ID" value="SER37904.1"/>
    <property type="molecule type" value="Genomic_DNA"/>
</dbReference>
<protein>
    <submittedName>
        <fullName evidence="3">Helicase associated domain-containing protein</fullName>
    </submittedName>
</protein>
<name>A0A1H9NPF6_9BURK</name>
<evidence type="ECO:0000313" key="3">
    <source>
        <dbReference type="EMBL" id="SER37904.1"/>
    </source>
</evidence>
<organism evidence="3 4">
    <name type="scientific">Giesbergeria anulus</name>
    <dbReference type="NCBI Taxonomy" id="180197"/>
    <lineage>
        <taxon>Bacteria</taxon>
        <taxon>Pseudomonadati</taxon>
        <taxon>Pseudomonadota</taxon>
        <taxon>Betaproteobacteria</taxon>
        <taxon>Burkholderiales</taxon>
        <taxon>Comamonadaceae</taxon>
        <taxon>Giesbergeria</taxon>
    </lineage>
</organism>
<evidence type="ECO:0000259" key="2">
    <source>
        <dbReference type="Pfam" id="PF03457"/>
    </source>
</evidence>
<evidence type="ECO:0000256" key="1">
    <source>
        <dbReference type="SAM" id="MobiDB-lite"/>
    </source>
</evidence>
<dbReference type="OrthoDB" id="9776021at2"/>
<feature type="compositionally biased region" description="Polar residues" evidence="1">
    <location>
        <begin position="149"/>
        <end position="159"/>
    </location>
</feature>
<proteinExistence type="predicted"/>
<dbReference type="AlphaFoldDB" id="A0A1H9NPF6"/>
<keyword evidence="4" id="KW-1185">Reference proteome</keyword>
<dbReference type="Proteomes" id="UP000199766">
    <property type="component" value="Unassembled WGS sequence"/>
</dbReference>
<dbReference type="InterPro" id="IPR005114">
    <property type="entry name" value="Helicase_assoc"/>
</dbReference>
<feature type="domain" description="Helicase-associated" evidence="2">
    <location>
        <begin position="14"/>
        <end position="75"/>
    </location>
</feature>
<dbReference type="STRING" id="180197.SAMN02982919_02296"/>
<evidence type="ECO:0000313" key="4">
    <source>
        <dbReference type="Proteomes" id="UP000199766"/>
    </source>
</evidence>
<sequence length="195" mass="21736">MSTTNPKITTPLSHFEKRLSLIARFISREGHANIPLEQKEDGQPIGYWCSNWRFRIETDFDTIPTEQIAALRRAGVFNDGVPCQKVVPPAPALQPPLAPTPKPALTPAPKSAPRAVSVQVPQARPKLLQVPRAKQAAEDHAFRIPTEWMQPSQPQTTQPEVWLLPVGSLRQTNHSSSASPAKIAKKRRWHESSVR</sequence>
<dbReference type="Pfam" id="PF03457">
    <property type="entry name" value="HA"/>
    <property type="match status" value="1"/>
</dbReference>
<dbReference type="RefSeq" id="WP_143059654.1">
    <property type="nucleotide sequence ID" value="NZ_FOGD01000007.1"/>
</dbReference>
<feature type="region of interest" description="Disordered" evidence="1">
    <location>
        <begin position="147"/>
        <end position="195"/>
    </location>
</feature>
<gene>
    <name evidence="3" type="ORF">SAMN02982919_02296</name>
</gene>